<evidence type="ECO:0000256" key="3">
    <source>
        <dbReference type="ARBA" id="ARBA00022833"/>
    </source>
</evidence>
<feature type="region of interest" description="Disordered" evidence="5">
    <location>
        <begin position="408"/>
        <end position="441"/>
    </location>
</feature>
<reference evidence="7 8" key="1">
    <citation type="journal article" date="2016" name="Mol. Biol. Evol.">
        <title>Comparative Genomics of Early-Diverging Mushroom-Forming Fungi Provides Insights into the Origins of Lignocellulose Decay Capabilities.</title>
        <authorList>
            <person name="Nagy L.G."/>
            <person name="Riley R."/>
            <person name="Tritt A."/>
            <person name="Adam C."/>
            <person name="Daum C."/>
            <person name="Floudas D."/>
            <person name="Sun H."/>
            <person name="Yadav J.S."/>
            <person name="Pangilinan J."/>
            <person name="Larsson K.H."/>
            <person name="Matsuura K."/>
            <person name="Barry K."/>
            <person name="Labutti K."/>
            <person name="Kuo R."/>
            <person name="Ohm R.A."/>
            <person name="Bhattacharya S.S."/>
            <person name="Shirouzu T."/>
            <person name="Yoshinaga Y."/>
            <person name="Martin F.M."/>
            <person name="Grigoriev I.V."/>
            <person name="Hibbett D.S."/>
        </authorList>
    </citation>
    <scope>NUCLEOTIDE SEQUENCE [LARGE SCALE GENOMIC DNA]</scope>
    <source>
        <strain evidence="7 8">TUFC12733</strain>
    </source>
</reference>
<dbReference type="AlphaFoldDB" id="A0A167MH21"/>
<dbReference type="Proteomes" id="UP000076738">
    <property type="component" value="Unassembled WGS sequence"/>
</dbReference>
<gene>
    <name evidence="7" type="ORF">CALVIDRAFT_527379</name>
</gene>
<keyword evidence="2 4" id="KW-0863">Zinc-finger</keyword>
<organism evidence="7 8">
    <name type="scientific">Calocera viscosa (strain TUFC12733)</name>
    <dbReference type="NCBI Taxonomy" id="1330018"/>
    <lineage>
        <taxon>Eukaryota</taxon>
        <taxon>Fungi</taxon>
        <taxon>Dikarya</taxon>
        <taxon>Basidiomycota</taxon>
        <taxon>Agaricomycotina</taxon>
        <taxon>Dacrymycetes</taxon>
        <taxon>Dacrymycetales</taxon>
        <taxon>Dacrymycetaceae</taxon>
        <taxon>Calocera</taxon>
    </lineage>
</organism>
<feature type="domain" description="GRF-type" evidence="6">
    <location>
        <begin position="31"/>
        <end position="72"/>
    </location>
</feature>
<evidence type="ECO:0000256" key="2">
    <source>
        <dbReference type="ARBA" id="ARBA00022771"/>
    </source>
</evidence>
<keyword evidence="3" id="KW-0862">Zinc</keyword>
<evidence type="ECO:0000256" key="5">
    <source>
        <dbReference type="SAM" id="MobiDB-lite"/>
    </source>
</evidence>
<accession>A0A167MH21</accession>
<evidence type="ECO:0000313" key="7">
    <source>
        <dbReference type="EMBL" id="KZO96701.1"/>
    </source>
</evidence>
<dbReference type="EMBL" id="KV417283">
    <property type="protein sequence ID" value="KZO96701.1"/>
    <property type="molecule type" value="Genomic_DNA"/>
</dbReference>
<name>A0A167MH21_CALVF</name>
<dbReference type="PROSITE" id="PS51999">
    <property type="entry name" value="ZF_GRF"/>
    <property type="match status" value="1"/>
</dbReference>
<keyword evidence="8" id="KW-1185">Reference proteome</keyword>
<evidence type="ECO:0000259" key="6">
    <source>
        <dbReference type="PROSITE" id="PS51999"/>
    </source>
</evidence>
<evidence type="ECO:0000256" key="1">
    <source>
        <dbReference type="ARBA" id="ARBA00022723"/>
    </source>
</evidence>
<feature type="region of interest" description="Disordered" evidence="5">
    <location>
        <begin position="187"/>
        <end position="208"/>
    </location>
</feature>
<dbReference type="InterPro" id="IPR010666">
    <property type="entry name" value="Znf_GRF"/>
</dbReference>
<dbReference type="GO" id="GO:0008270">
    <property type="term" value="F:zinc ion binding"/>
    <property type="evidence" value="ECO:0007669"/>
    <property type="project" value="UniProtKB-KW"/>
</dbReference>
<evidence type="ECO:0000313" key="8">
    <source>
        <dbReference type="Proteomes" id="UP000076738"/>
    </source>
</evidence>
<keyword evidence="1" id="KW-0479">Metal-binding</keyword>
<proteinExistence type="predicted"/>
<evidence type="ECO:0000256" key="4">
    <source>
        <dbReference type="PROSITE-ProRule" id="PRU01343"/>
    </source>
</evidence>
<protein>
    <recommendedName>
        <fullName evidence="6">GRF-type domain-containing protein</fullName>
    </recommendedName>
</protein>
<sequence length="546" mass="60586">MSAEHWLLPAVIQYFAGQYYFPLEAAEQWICHVCGNHLEAINVVRKSEPNWGRLYIKCPTDIDHSFRWLSNAMKPEDQFIYKGIFMPALREDHGRHFANFHRFHHAPHVDGLPPSVALPRHTGIPPAARKASSSPASSTKIQCIKCHLRRASPVCRMCQPCCNTPSEGNGSAGTAVDAGAGNVHCAGHATHNKRPKNPRVPSNPVPQADESTATVASILHGLSYPPSTAKVTTAVLKPVLVSRALPPQWGQAHQQARVTREQTLQAQREVQQRASELSRLFSVVILTSSASADTFFQDNDRVVFPGLPAQCGPQGLSTIIPDWPPNVLKELATLFHIDWAQSGWSIPILNKATGDWESIGSTQKIRLRRDERIILKTSNVPGNTPVIAVEIERYNILIGKGNSLQRKRDKRSVSITEEESPSKAPRTTERGRASASPEVVEVSPLRFKPAQSKSKWPSNQTVGEMIDKWSVYVLERRTHKRPVSVAFGLAFPGAVYVERTVRHHFKTLKDCPPAILSTWRKAHQNTPWMDFAGVGPDKVLPKAEGF</sequence>